<keyword evidence="4 6" id="KW-1133">Transmembrane helix</keyword>
<comment type="subcellular location">
    <subcellularLocation>
        <location evidence="1">Membrane</location>
        <topology evidence="1">Multi-pass membrane protein</topology>
    </subcellularLocation>
</comment>
<gene>
    <name evidence="7" type="ORF">Poly30_27110</name>
</gene>
<organism evidence="7 8">
    <name type="scientific">Saltatorellus ferox</name>
    <dbReference type="NCBI Taxonomy" id="2528018"/>
    <lineage>
        <taxon>Bacteria</taxon>
        <taxon>Pseudomonadati</taxon>
        <taxon>Planctomycetota</taxon>
        <taxon>Planctomycetia</taxon>
        <taxon>Planctomycetia incertae sedis</taxon>
        <taxon>Saltatorellus</taxon>
    </lineage>
</organism>
<dbReference type="InterPro" id="IPR033580">
    <property type="entry name" value="Nurim-like"/>
</dbReference>
<evidence type="ECO:0000313" key="8">
    <source>
        <dbReference type="Proteomes" id="UP000320390"/>
    </source>
</evidence>
<evidence type="ECO:0000256" key="3">
    <source>
        <dbReference type="ARBA" id="ARBA00022692"/>
    </source>
</evidence>
<keyword evidence="5 6" id="KW-0472">Membrane</keyword>
<evidence type="ECO:0000256" key="6">
    <source>
        <dbReference type="SAM" id="Phobius"/>
    </source>
</evidence>
<dbReference type="PANTHER" id="PTHR31040">
    <property type="entry name" value="NURIM"/>
    <property type="match status" value="1"/>
</dbReference>
<feature type="transmembrane region" description="Helical" evidence="6">
    <location>
        <begin position="90"/>
        <end position="108"/>
    </location>
</feature>
<comment type="similarity">
    <text evidence="2">Belongs to the nurim family.</text>
</comment>
<keyword evidence="3 6" id="KW-0812">Transmembrane</keyword>
<feature type="transmembrane region" description="Helical" evidence="6">
    <location>
        <begin position="120"/>
        <end position="151"/>
    </location>
</feature>
<feature type="transmembrane region" description="Helical" evidence="6">
    <location>
        <begin position="12"/>
        <end position="31"/>
    </location>
</feature>
<dbReference type="AlphaFoldDB" id="A0A518ESZ5"/>
<evidence type="ECO:0000256" key="5">
    <source>
        <dbReference type="ARBA" id="ARBA00023136"/>
    </source>
</evidence>
<reference evidence="7 8" key="1">
    <citation type="submission" date="2019-02" db="EMBL/GenBank/DDBJ databases">
        <title>Deep-cultivation of Planctomycetes and their phenomic and genomic characterization uncovers novel biology.</title>
        <authorList>
            <person name="Wiegand S."/>
            <person name="Jogler M."/>
            <person name="Boedeker C."/>
            <person name="Pinto D."/>
            <person name="Vollmers J."/>
            <person name="Rivas-Marin E."/>
            <person name="Kohn T."/>
            <person name="Peeters S.H."/>
            <person name="Heuer A."/>
            <person name="Rast P."/>
            <person name="Oberbeckmann S."/>
            <person name="Bunk B."/>
            <person name="Jeske O."/>
            <person name="Meyerdierks A."/>
            <person name="Storesund J.E."/>
            <person name="Kallscheuer N."/>
            <person name="Luecker S."/>
            <person name="Lage O.M."/>
            <person name="Pohl T."/>
            <person name="Merkel B.J."/>
            <person name="Hornburger P."/>
            <person name="Mueller R.-W."/>
            <person name="Bruemmer F."/>
            <person name="Labrenz M."/>
            <person name="Spormann A.M."/>
            <person name="Op den Camp H."/>
            <person name="Overmann J."/>
            <person name="Amann R."/>
            <person name="Jetten M.S.M."/>
            <person name="Mascher T."/>
            <person name="Medema M.H."/>
            <person name="Devos D.P."/>
            <person name="Kaster A.-K."/>
            <person name="Ovreas L."/>
            <person name="Rohde M."/>
            <person name="Galperin M.Y."/>
            <person name="Jogler C."/>
        </authorList>
    </citation>
    <scope>NUCLEOTIDE SEQUENCE [LARGE SCALE GENOMIC DNA]</scope>
    <source>
        <strain evidence="7 8">Poly30</strain>
    </source>
</reference>
<dbReference type="PANTHER" id="PTHR31040:SF1">
    <property type="entry name" value="NURIM"/>
    <property type="match status" value="1"/>
</dbReference>
<dbReference type="Proteomes" id="UP000320390">
    <property type="component" value="Chromosome"/>
</dbReference>
<keyword evidence="8" id="KW-1185">Reference proteome</keyword>
<dbReference type="GO" id="GO:0016020">
    <property type="term" value="C:membrane"/>
    <property type="evidence" value="ECO:0007669"/>
    <property type="project" value="UniProtKB-SubCell"/>
</dbReference>
<evidence type="ECO:0000256" key="4">
    <source>
        <dbReference type="ARBA" id="ARBA00022989"/>
    </source>
</evidence>
<feature type="transmembrane region" description="Helical" evidence="6">
    <location>
        <begin position="51"/>
        <end position="69"/>
    </location>
</feature>
<evidence type="ECO:0000256" key="2">
    <source>
        <dbReference type="ARBA" id="ARBA00010631"/>
    </source>
</evidence>
<evidence type="ECO:0000313" key="7">
    <source>
        <dbReference type="EMBL" id="QDV07192.1"/>
    </source>
</evidence>
<sequence length="260" mass="28749">MIWRRAGMMAYGFLVYGLSVAVLAYTIGFVLDLVVPRSVSRGPVRPVTNAILGNLALLSLFGLQHSVMARPAFKRFLCRFVPPPVERSTYCLATCAALIGLFLFWSPIEGSLWTVTTPWLALALQVLALSGFGLLLVASFQLNHFELFGLLQPWRAIKGRELSPPEFKMPALYAHVRHPIYLGMLIGMWSTPNMTYGHLLFAGVASAYIVVGSTLEEMDLASSLGAPYVGYQRRVSRLVPVRSLLRRFSVDASASEKQPQ</sequence>
<evidence type="ECO:0000256" key="1">
    <source>
        <dbReference type="ARBA" id="ARBA00004141"/>
    </source>
</evidence>
<accession>A0A518ESZ5</accession>
<proteinExistence type="inferred from homology"/>
<protein>
    <submittedName>
        <fullName evidence="7">Uncharacterized protein</fullName>
    </submittedName>
</protein>
<feature type="transmembrane region" description="Helical" evidence="6">
    <location>
        <begin position="196"/>
        <end position="215"/>
    </location>
</feature>
<dbReference type="Gene3D" id="1.20.120.1630">
    <property type="match status" value="1"/>
</dbReference>
<dbReference type="EMBL" id="CP036434">
    <property type="protein sequence ID" value="QDV07192.1"/>
    <property type="molecule type" value="Genomic_DNA"/>
</dbReference>
<name>A0A518ESZ5_9BACT</name>